<evidence type="ECO:0000256" key="8">
    <source>
        <dbReference type="SAM" id="MobiDB-lite"/>
    </source>
</evidence>
<dbReference type="PANTHER" id="PTHR14898">
    <property type="entry name" value="ENHANCER OF POLYCOMB"/>
    <property type="match status" value="1"/>
</dbReference>
<accession>A0A074S7W3</accession>
<evidence type="ECO:0000256" key="7">
    <source>
        <dbReference type="RuleBase" id="RU361124"/>
    </source>
</evidence>
<gene>
    <name evidence="10" type="ORF">V565_006470</name>
</gene>
<dbReference type="Pfam" id="PF10513">
    <property type="entry name" value="EPL1"/>
    <property type="match status" value="1"/>
</dbReference>
<sequence>MRGNATGYGTKSRSKPRLTNKLKLVVHHGDIDADQPAIDDDDDKNKVSSTAGVDAEDSHEHHLQAVLSAASLRASGQPRASGSSVFIPTPDAAGHVPEWERFYPQNRWEEPEGYIRFSDTIEETQVGAVAAGCTYYMDEVDAEWLAKNNAELVDAARASSPTARGPPRSAKARGKEPESSSVAITEDDLELVMGILERITDERHPCLHADVSKFPSLTDFEPIFANRLPTSFFPNYRVPDSVPAPPQLLRMLRVIYPHWRERRLERDGRRIIPQINSDETNEGDPYVCFRRRDAKPVRKTRRSDTGSMDRMQSLFNNVRQLQHIAQSVVRREQLKHTRTLEEKQIMNCRMNLAEVKRKFPTTPFGSRDDDDVLVDKIVKRPKVEGTNTIRLSRRPQTLPSAQQTEPSTPSGPTEMPDPRAVAAANRKKVDEFMQRNPQQERWWDDLTDATYMPLPPPAPPERQIRGIRLRVGRGGRRFVDRRPVGGPSTSSGNTPSRETFGRLESLQYASRWPRAAESPAGSSGSSEGGMSLKLKSGEVVTEEEFERAIVLSERWRYDRDERMEETVDQPIVVDDYADRFILSRLARHSIEDYELLSSDQSGILQHLIPSQHRTSVSLMALDQARQRQLELERNPPQPKPSPTPAAAIPVATATPPAEPTVIATASPSPAVGTVTAATASRLQALAMQQKAQAQSRPSSTQPQVAIRQSRPTVGLPNGKPLSNGTPPNIQRPGSAQGITISTNGTPAINVPGTAGAMVIPGAGGVGALNGPTAGGLTVPPQQRGSTSPHENRGGSPLRPLSGVANGTGPNPTPQAAYQQLTTQQQLELKRAFHSQNGLYVNGMMGTPPIQLTLPQQRPQWSRTPTARPGVTTNGIPPTQTSPTPGHGSPTSQLLSVPQTF</sequence>
<comment type="function">
    <text evidence="6">Component of the NuA4 histone acetyltransferase complex which is involved in transcriptional activation of selected genes principally by acetylation of nucleosomal histone H4 and H2A. The NuA4 complex is also involved in DNA repair. Involved in gene silencing by neighboring heterochromatin, blockage of the silencing spreading along the chromosome, and required for cell cycle progression through G2/M.</text>
</comment>
<feature type="region of interest" description="Disordered" evidence="8">
    <location>
        <begin position="449"/>
        <end position="500"/>
    </location>
</feature>
<keyword evidence="4 7" id="KW-0804">Transcription</keyword>
<keyword evidence="3 7" id="KW-0805">Transcription regulation</keyword>
<feature type="compositionally biased region" description="Basic residues" evidence="8">
    <location>
        <begin position="12"/>
        <end position="26"/>
    </location>
</feature>
<evidence type="ECO:0000256" key="6">
    <source>
        <dbReference type="ARBA" id="ARBA00025513"/>
    </source>
</evidence>
<feature type="region of interest" description="Disordered" evidence="8">
    <location>
        <begin position="1"/>
        <end position="59"/>
    </location>
</feature>
<reference evidence="10 11" key="1">
    <citation type="submission" date="2013-12" db="EMBL/GenBank/DDBJ databases">
        <authorList>
            <person name="Cubeta M."/>
            <person name="Pakala S."/>
            <person name="Fedorova N."/>
            <person name="Thomas E."/>
            <person name="Dean R."/>
            <person name="Jabaji S."/>
            <person name="Neate S."/>
            <person name="Toda T."/>
            <person name="Tavantzis S."/>
            <person name="Vilgalys R."/>
            <person name="Bharathan N."/>
            <person name="Pakala S."/>
            <person name="Losada L.S."/>
            <person name="Zafar N."/>
            <person name="Nierman W."/>
        </authorList>
    </citation>
    <scope>NUCLEOTIDE SEQUENCE [LARGE SCALE GENOMIC DNA]</scope>
    <source>
        <strain evidence="10 11">123E</strain>
    </source>
</reference>
<dbReference type="Proteomes" id="UP000027456">
    <property type="component" value="Unassembled WGS sequence"/>
</dbReference>
<feature type="compositionally biased region" description="Polar residues" evidence="8">
    <location>
        <begin position="385"/>
        <end position="411"/>
    </location>
</feature>
<feature type="compositionally biased region" description="Basic residues" evidence="8">
    <location>
        <begin position="465"/>
        <end position="476"/>
    </location>
</feature>
<comment type="subcellular location">
    <subcellularLocation>
        <location evidence="1 7">Nucleus</location>
    </subcellularLocation>
</comment>
<dbReference type="InterPro" id="IPR019542">
    <property type="entry name" value="Enhancer_polycomb-like_N"/>
</dbReference>
<comment type="caution">
    <text evidence="10">The sequence shown here is derived from an EMBL/GenBank/DDBJ whole genome shotgun (WGS) entry which is preliminary data.</text>
</comment>
<organism evidence="10 11">
    <name type="scientific">Rhizoctonia solani 123E</name>
    <dbReference type="NCBI Taxonomy" id="1423351"/>
    <lineage>
        <taxon>Eukaryota</taxon>
        <taxon>Fungi</taxon>
        <taxon>Dikarya</taxon>
        <taxon>Basidiomycota</taxon>
        <taxon>Agaricomycotina</taxon>
        <taxon>Agaricomycetes</taxon>
        <taxon>Cantharellales</taxon>
        <taxon>Ceratobasidiaceae</taxon>
        <taxon>Rhizoctonia</taxon>
    </lineage>
</organism>
<keyword evidence="5 7" id="KW-0539">Nucleus</keyword>
<feature type="region of interest" description="Disordered" evidence="8">
    <location>
        <begin position="854"/>
        <end position="900"/>
    </location>
</feature>
<evidence type="ECO:0000256" key="5">
    <source>
        <dbReference type="ARBA" id="ARBA00023242"/>
    </source>
</evidence>
<name>A0A074S7W3_9AGAM</name>
<dbReference type="GO" id="GO:0006357">
    <property type="term" value="P:regulation of transcription by RNA polymerase II"/>
    <property type="evidence" value="ECO:0007669"/>
    <property type="project" value="InterPro"/>
</dbReference>
<feature type="compositionally biased region" description="Polar residues" evidence="8">
    <location>
        <begin position="779"/>
        <end position="788"/>
    </location>
</feature>
<feature type="compositionally biased region" description="Polar residues" evidence="8">
    <location>
        <begin position="720"/>
        <end position="738"/>
    </location>
</feature>
<dbReference type="GO" id="GO:0005634">
    <property type="term" value="C:nucleus"/>
    <property type="evidence" value="ECO:0007669"/>
    <property type="project" value="UniProtKB-SubCell"/>
</dbReference>
<evidence type="ECO:0000256" key="1">
    <source>
        <dbReference type="ARBA" id="ARBA00004123"/>
    </source>
</evidence>
<evidence type="ECO:0000313" key="10">
    <source>
        <dbReference type="EMBL" id="KEP55274.1"/>
    </source>
</evidence>
<evidence type="ECO:0000256" key="4">
    <source>
        <dbReference type="ARBA" id="ARBA00023163"/>
    </source>
</evidence>
<evidence type="ECO:0000256" key="2">
    <source>
        <dbReference type="ARBA" id="ARBA00008035"/>
    </source>
</evidence>
<evidence type="ECO:0000313" key="11">
    <source>
        <dbReference type="Proteomes" id="UP000027456"/>
    </source>
</evidence>
<feature type="region of interest" description="Disordered" evidence="8">
    <location>
        <begin position="156"/>
        <end position="182"/>
    </location>
</feature>
<dbReference type="EMBL" id="AZST01000008">
    <property type="protein sequence ID" value="KEP55274.1"/>
    <property type="molecule type" value="Genomic_DNA"/>
</dbReference>
<dbReference type="InterPro" id="IPR024943">
    <property type="entry name" value="Enhancer_polycomb"/>
</dbReference>
<dbReference type="GO" id="GO:0016740">
    <property type="term" value="F:transferase activity"/>
    <property type="evidence" value="ECO:0007669"/>
    <property type="project" value="UniProtKB-KW"/>
</dbReference>
<feature type="domain" description="Enhancer of polycomb-like N-terminal" evidence="9">
    <location>
        <begin position="16"/>
        <end position="198"/>
    </location>
</feature>
<comment type="similarity">
    <text evidence="2 7">Belongs to the enhancer of polycomb family.</text>
</comment>
<feature type="compositionally biased region" description="Low complexity" evidence="8">
    <location>
        <begin position="516"/>
        <end position="534"/>
    </location>
</feature>
<proteinExistence type="inferred from homology"/>
<evidence type="ECO:0000256" key="3">
    <source>
        <dbReference type="ARBA" id="ARBA00023015"/>
    </source>
</evidence>
<protein>
    <recommendedName>
        <fullName evidence="7">Enhancer of polycomb-like protein</fullName>
    </recommendedName>
</protein>
<dbReference type="AlphaFoldDB" id="A0A074S7W3"/>
<dbReference type="HOGENOM" id="CLU_011403_0_0_1"/>
<dbReference type="STRING" id="1423351.A0A074S7W3"/>
<feature type="region of interest" description="Disordered" evidence="8">
    <location>
        <begin position="770"/>
        <end position="815"/>
    </location>
</feature>
<feature type="region of interest" description="Disordered" evidence="8">
    <location>
        <begin position="687"/>
        <end position="738"/>
    </location>
</feature>
<feature type="region of interest" description="Disordered" evidence="8">
    <location>
        <begin position="385"/>
        <end position="419"/>
    </location>
</feature>
<keyword evidence="11" id="KW-1185">Reference proteome</keyword>
<feature type="compositionally biased region" description="Low complexity" evidence="8">
    <location>
        <begin position="484"/>
        <end position="496"/>
    </location>
</feature>
<dbReference type="OrthoDB" id="435275at2759"/>
<feature type="region of interest" description="Disordered" evidence="8">
    <location>
        <begin position="513"/>
        <end position="536"/>
    </location>
</feature>
<keyword evidence="10" id="KW-0808">Transferase</keyword>
<evidence type="ECO:0000259" key="9">
    <source>
        <dbReference type="Pfam" id="PF10513"/>
    </source>
</evidence>
<dbReference type="GO" id="GO:0035267">
    <property type="term" value="C:NuA4 histone acetyltransferase complex"/>
    <property type="evidence" value="ECO:0007669"/>
    <property type="project" value="InterPro"/>
</dbReference>